<reference evidence="2 3" key="1">
    <citation type="submission" date="2022-07" db="EMBL/GenBank/DDBJ databases">
        <authorList>
            <person name="Li W.-J."/>
            <person name="Deng Q.-Q."/>
        </authorList>
    </citation>
    <scope>NUCLEOTIDE SEQUENCE [LARGE SCALE GENOMIC DNA]</scope>
    <source>
        <strain evidence="2 3">SYSU M60028</strain>
    </source>
</reference>
<protein>
    <submittedName>
        <fullName evidence="2">Alpha/beta fold hydrolase</fullName>
    </submittedName>
</protein>
<dbReference type="PANTHER" id="PTHR36513:SF1">
    <property type="entry name" value="TRANSMEMBRANE PROTEIN"/>
    <property type="match status" value="1"/>
</dbReference>
<dbReference type="InterPro" id="IPR014586">
    <property type="entry name" value="UCP033909"/>
</dbReference>
<evidence type="ECO:0000313" key="2">
    <source>
        <dbReference type="EMBL" id="MCP8937836.1"/>
    </source>
</evidence>
<dbReference type="SUPFAM" id="SSF53474">
    <property type="entry name" value="alpha/beta-Hydrolases"/>
    <property type="match status" value="1"/>
</dbReference>
<dbReference type="EMBL" id="JANCLU010000003">
    <property type="protein sequence ID" value="MCP8937836.1"/>
    <property type="molecule type" value="Genomic_DNA"/>
</dbReference>
<evidence type="ECO:0000313" key="3">
    <source>
        <dbReference type="Proteomes" id="UP001205890"/>
    </source>
</evidence>
<dbReference type="InterPro" id="IPR010297">
    <property type="entry name" value="DUF900_hydrolase"/>
</dbReference>
<dbReference type="GO" id="GO:0016787">
    <property type="term" value="F:hydrolase activity"/>
    <property type="evidence" value="ECO:0007669"/>
    <property type="project" value="UniProtKB-KW"/>
</dbReference>
<dbReference type="InterPro" id="IPR029058">
    <property type="entry name" value="AB_hydrolase_fold"/>
</dbReference>
<comment type="caution">
    <text evidence="2">The sequence shown here is derived from an EMBL/GenBank/DDBJ whole genome shotgun (WGS) entry which is preliminary data.</text>
</comment>
<dbReference type="PROSITE" id="PS51257">
    <property type="entry name" value="PROKAR_LIPOPROTEIN"/>
    <property type="match status" value="1"/>
</dbReference>
<dbReference type="RefSeq" id="WP_254739183.1">
    <property type="nucleotide sequence ID" value="NZ_JANCLU010000003.1"/>
</dbReference>
<proteinExistence type="predicted"/>
<dbReference type="Gene3D" id="3.40.50.1820">
    <property type="entry name" value="alpha/beta hydrolase"/>
    <property type="match status" value="1"/>
</dbReference>
<keyword evidence="2" id="KW-0378">Hydrolase</keyword>
<dbReference type="PANTHER" id="PTHR36513">
    <property type="entry name" value="ABC TRANSMEMBRANE TYPE-1 DOMAIN-CONTAINING PROTEIN"/>
    <property type="match status" value="1"/>
</dbReference>
<dbReference type="PIRSF" id="PIRSF033909">
    <property type="entry name" value="UCP033909"/>
    <property type="match status" value="1"/>
</dbReference>
<keyword evidence="1" id="KW-0732">Signal</keyword>
<dbReference type="Proteomes" id="UP001205890">
    <property type="component" value="Unassembled WGS sequence"/>
</dbReference>
<gene>
    <name evidence="2" type="ORF">NK718_04860</name>
</gene>
<sequence length="386" mass="40158">MRRLLAAGAAATLALGLAGCGGGAGITGSTSLFGSAQGSQARMVQIFVASTRKDASSGEASRGAHFAIDAISIPPGHQPGAIEQPSWGSPSRASHFVVTNERKLSTEGFQRELAAQVSGRVGVSRDVLVYIHGFNTGFDEARFRLAQIVADGNFTGVPVLFTWPSRNQLLAYGSDKESATASRDPLEKLLQDLAATPGVGRVHVLAHSMGTWLAMEALRQNAIGGHADLGGHMGEVMLAAPDIDLDVFRAQMARLGGAARVSVFAAADDRALSVSATLAGSRQRLGALDLSRKDHVGELLAMNVRVYDLTKASAGDMFRHGTFAEAPEVVKSIGLQLAEPARIEGKPSPDAQAESFVDPGVAEARKAATPLLPGAVETAPLPPAPM</sequence>
<name>A0ABT1LA38_9HYPH</name>
<evidence type="ECO:0000256" key="1">
    <source>
        <dbReference type="SAM" id="SignalP"/>
    </source>
</evidence>
<dbReference type="Pfam" id="PF05990">
    <property type="entry name" value="DUF900"/>
    <property type="match status" value="1"/>
</dbReference>
<feature type="signal peptide" evidence="1">
    <location>
        <begin position="1"/>
        <end position="24"/>
    </location>
</feature>
<feature type="chain" id="PRO_5045446212" evidence="1">
    <location>
        <begin position="25"/>
        <end position="386"/>
    </location>
</feature>
<accession>A0ABT1LA38</accession>
<organism evidence="2 3">
    <name type="scientific">Alsobacter ponti</name>
    <dbReference type="NCBI Taxonomy" id="2962936"/>
    <lineage>
        <taxon>Bacteria</taxon>
        <taxon>Pseudomonadati</taxon>
        <taxon>Pseudomonadota</taxon>
        <taxon>Alphaproteobacteria</taxon>
        <taxon>Hyphomicrobiales</taxon>
        <taxon>Alsobacteraceae</taxon>
        <taxon>Alsobacter</taxon>
    </lineage>
</organism>
<keyword evidence="3" id="KW-1185">Reference proteome</keyword>